<evidence type="ECO:0000313" key="10">
    <source>
        <dbReference type="Proteomes" id="UP001595880"/>
    </source>
</evidence>
<proteinExistence type="inferred from homology"/>
<evidence type="ECO:0000256" key="6">
    <source>
        <dbReference type="ARBA" id="ARBA00023284"/>
    </source>
</evidence>
<dbReference type="InterPro" id="IPR023753">
    <property type="entry name" value="FAD/NAD-binding_dom"/>
</dbReference>
<evidence type="ECO:0000313" key="9">
    <source>
        <dbReference type="EMBL" id="MFC4386999.1"/>
    </source>
</evidence>
<dbReference type="InterPro" id="IPR036188">
    <property type="entry name" value="FAD/NAD-bd_sf"/>
</dbReference>
<evidence type="ECO:0000259" key="7">
    <source>
        <dbReference type="Pfam" id="PF02852"/>
    </source>
</evidence>
<comment type="similarity">
    <text evidence="2">Belongs to the class-III pyridine nucleotide-disulfide oxidoreductase family.</text>
</comment>
<dbReference type="PRINTS" id="PR00411">
    <property type="entry name" value="PNDRDTASEI"/>
</dbReference>
<dbReference type="EMBL" id="JBHSDV010000001">
    <property type="protein sequence ID" value="MFC4386999.1"/>
    <property type="molecule type" value="Genomic_DNA"/>
</dbReference>
<keyword evidence="5 9" id="KW-0560">Oxidoreductase</keyword>
<evidence type="ECO:0000256" key="3">
    <source>
        <dbReference type="ARBA" id="ARBA00022630"/>
    </source>
</evidence>
<dbReference type="PANTHER" id="PTHR43429:SF1">
    <property type="entry name" value="NAD(P)H SULFUR OXIDOREDUCTASE (COA-DEPENDENT)"/>
    <property type="match status" value="1"/>
</dbReference>
<evidence type="ECO:0000256" key="5">
    <source>
        <dbReference type="ARBA" id="ARBA00023002"/>
    </source>
</evidence>
<dbReference type="Proteomes" id="UP001595880">
    <property type="component" value="Unassembled WGS sequence"/>
</dbReference>
<dbReference type="Pfam" id="PF02852">
    <property type="entry name" value="Pyr_redox_dim"/>
    <property type="match status" value="1"/>
</dbReference>
<comment type="caution">
    <text evidence="9">The sequence shown here is derived from an EMBL/GenBank/DDBJ whole genome shotgun (WGS) entry which is preliminary data.</text>
</comment>
<dbReference type="PRINTS" id="PR00368">
    <property type="entry name" value="FADPNR"/>
</dbReference>
<protein>
    <submittedName>
        <fullName evidence="9">CoA-disulfide reductase</fullName>
        <ecNumber evidence="9">1.8.1.14</ecNumber>
    </submittedName>
</protein>
<dbReference type="InterPro" id="IPR050260">
    <property type="entry name" value="FAD-bd_OxRdtase"/>
</dbReference>
<keyword evidence="4" id="KW-0274">FAD</keyword>
<feature type="domain" description="Pyridine nucleotide-disulphide oxidoreductase dimerisation" evidence="7">
    <location>
        <begin position="327"/>
        <end position="431"/>
    </location>
</feature>
<sequence length="443" mass="47941">MKLIVIGGVAAGMSAASKLKRVKPDTNVVVYEKGDYVSYGACGLPYYVSGENDDYKKLIARTVDQFEEMGIDVKTKHEVVKVAQDRKQVMIRNLDTGQLFVDDYDKLMIATGTEAIVPPFDGVELDGIHLLKTLEDGLFLKEKVDASAIKNVVIVGGGYIGIEVAEAMHTLGKNVRIVEQADTILTPFDTELTSMAIDHLKENGVQLHLNESVKGFNGTNHVEEVVTDKGTYEADLVIMALGVKPATKFLEGTGIQLADNGAIVIDREMRTTVTDIYAAGDCAQVYHFVKEENDYIPLGTNANKCGRIAGENIAGAHKKYIGTLGSAAVKIIDLELARTGLSERDAKDLAIDYTTETVKAANHPGYYPGQKPLWIKLICEKGTKRILGAQAIGESGAVLRIDMFAIAIQNKMSAAELGMTDLCYAPPFAGVWDAVHIASNAIK</sequence>
<accession>A0ABV8VRB1</accession>
<dbReference type="RefSeq" id="WP_390196264.1">
    <property type="nucleotide sequence ID" value="NZ_JBHSDV010000001.1"/>
</dbReference>
<dbReference type="NCBIfam" id="NF007123">
    <property type="entry name" value="PRK09564.1"/>
    <property type="match status" value="1"/>
</dbReference>
<dbReference type="SUPFAM" id="SSF55424">
    <property type="entry name" value="FAD/NAD-linked reductases, dimerisation (C-terminal) domain"/>
    <property type="match status" value="1"/>
</dbReference>
<dbReference type="EC" id="1.8.1.14" evidence="9"/>
<evidence type="ECO:0000259" key="8">
    <source>
        <dbReference type="Pfam" id="PF07992"/>
    </source>
</evidence>
<dbReference type="PANTHER" id="PTHR43429">
    <property type="entry name" value="PYRIDINE NUCLEOTIDE-DISULFIDE OXIDOREDUCTASE DOMAIN-CONTAINING"/>
    <property type="match status" value="1"/>
</dbReference>
<dbReference type="Gene3D" id="3.50.50.60">
    <property type="entry name" value="FAD/NAD(P)-binding domain"/>
    <property type="match status" value="2"/>
</dbReference>
<dbReference type="Pfam" id="PF07992">
    <property type="entry name" value="Pyr_redox_2"/>
    <property type="match status" value="1"/>
</dbReference>
<dbReference type="SUPFAM" id="SSF51905">
    <property type="entry name" value="FAD/NAD(P)-binding domain"/>
    <property type="match status" value="1"/>
</dbReference>
<dbReference type="GO" id="GO:0050451">
    <property type="term" value="F:CoA-disulfide reductase (NADPH) activity"/>
    <property type="evidence" value="ECO:0007669"/>
    <property type="project" value="UniProtKB-EC"/>
</dbReference>
<dbReference type="InterPro" id="IPR004099">
    <property type="entry name" value="Pyr_nucl-diS_OxRdtase_dimer"/>
</dbReference>
<gene>
    <name evidence="9" type="ORF">ACFOZ1_04165</name>
</gene>
<keyword evidence="10" id="KW-1185">Reference proteome</keyword>
<reference evidence="10" key="1">
    <citation type="journal article" date="2019" name="Int. J. Syst. Evol. Microbiol.">
        <title>The Global Catalogue of Microorganisms (GCM) 10K type strain sequencing project: providing services to taxonomists for standard genome sequencing and annotation.</title>
        <authorList>
            <consortium name="The Broad Institute Genomics Platform"/>
            <consortium name="The Broad Institute Genome Sequencing Center for Infectious Disease"/>
            <person name="Wu L."/>
            <person name="Ma J."/>
        </authorList>
    </citation>
    <scope>NUCLEOTIDE SEQUENCE [LARGE SCALE GENOMIC DNA]</scope>
    <source>
        <strain evidence="10">KACC 14058</strain>
    </source>
</reference>
<feature type="domain" description="FAD/NAD(P)-binding" evidence="8">
    <location>
        <begin position="1"/>
        <end position="286"/>
    </location>
</feature>
<evidence type="ECO:0000256" key="2">
    <source>
        <dbReference type="ARBA" id="ARBA00009130"/>
    </source>
</evidence>
<dbReference type="InterPro" id="IPR016156">
    <property type="entry name" value="FAD/NAD-linked_Rdtase_dimer_sf"/>
</dbReference>
<comment type="cofactor">
    <cofactor evidence="1">
        <name>FAD</name>
        <dbReference type="ChEBI" id="CHEBI:57692"/>
    </cofactor>
</comment>
<evidence type="ECO:0000256" key="4">
    <source>
        <dbReference type="ARBA" id="ARBA00022827"/>
    </source>
</evidence>
<keyword evidence="6" id="KW-0676">Redox-active center</keyword>
<keyword evidence="3" id="KW-0285">Flavoprotein</keyword>
<organism evidence="9 10">
    <name type="scientific">Gracilibacillus marinus</name>
    <dbReference type="NCBI Taxonomy" id="630535"/>
    <lineage>
        <taxon>Bacteria</taxon>
        <taxon>Bacillati</taxon>
        <taxon>Bacillota</taxon>
        <taxon>Bacilli</taxon>
        <taxon>Bacillales</taxon>
        <taxon>Bacillaceae</taxon>
        <taxon>Gracilibacillus</taxon>
    </lineage>
</organism>
<name>A0ABV8VRB1_9BACI</name>
<evidence type="ECO:0000256" key="1">
    <source>
        <dbReference type="ARBA" id="ARBA00001974"/>
    </source>
</evidence>